<evidence type="ECO:0000313" key="3">
    <source>
        <dbReference type="Proteomes" id="UP000198211"/>
    </source>
</evidence>
<keyword evidence="3" id="KW-1185">Reference proteome</keyword>
<dbReference type="OrthoDB" id="128912at2759"/>
<sequence length="492" mass="56024">MPQHDPELLLQSFILFKVSKSNLRPCNVCSELTAHNKRSQLLSWICATASPYSRCPWRGKLETCEELKIVTLVRTSRKCAPQTPRLTASMKAFARELAIRGLNPSRIQNGITRRFDVDMRTLPKLSTVQRYGGNNKKRHLGFNDFNDLVEAKVKAAAYIGSEEDNVLFGWRKTMNAKPHVGKGTDADPFFVASRQNGCYNPLQRSQNFRIASSLCRAFFRVVGVPQKVNYVMTDAEAAMYSVFEGVFAADNNNYINLMCWDHGVAKVYQHPNTLPITTRAGDMADRFAMYFARGQPSVTVRENHTLAVLLDTWWIRQNKQSRDYTHCRPQKVGGLITLLLSCFTVESMKVDPFWEVFEYVPKKSSITFHVDDPLPPAADGVLLALVSTKLKSAEQESKFIVSAQEGIHTARMVNKDMPSTDWEVDTTQRWYPCSYFFKFDHCIHLGYVLRLLGIAERGERQTLYFRGPKRAQRNNATIPGRPTANRHALDKH</sequence>
<reference evidence="3" key="1">
    <citation type="submission" date="2017-03" db="EMBL/GenBank/DDBJ databases">
        <title>Phytopthora megakarya and P. palmivora, two closely related causual agents of cacao black pod achieved similar genome size and gene model numbers by different mechanisms.</title>
        <authorList>
            <person name="Ali S."/>
            <person name="Shao J."/>
            <person name="Larry D.J."/>
            <person name="Kronmiller B."/>
            <person name="Shen D."/>
            <person name="Strem M.D."/>
            <person name="Melnick R.L."/>
            <person name="Guiltinan M.J."/>
            <person name="Tyler B.M."/>
            <person name="Meinhardt L.W."/>
            <person name="Bailey B.A."/>
        </authorList>
    </citation>
    <scope>NUCLEOTIDE SEQUENCE [LARGE SCALE GENOMIC DNA]</scope>
    <source>
        <strain evidence="3">zdho120</strain>
    </source>
</reference>
<name>A0A225W1E2_9STRA</name>
<dbReference type="Proteomes" id="UP000198211">
    <property type="component" value="Unassembled WGS sequence"/>
</dbReference>
<dbReference type="AlphaFoldDB" id="A0A225W1E2"/>
<dbReference type="EMBL" id="NBNE01002196">
    <property type="protein sequence ID" value="OWZ11194.1"/>
    <property type="molecule type" value="Genomic_DNA"/>
</dbReference>
<feature type="region of interest" description="Disordered" evidence="1">
    <location>
        <begin position="467"/>
        <end position="492"/>
    </location>
</feature>
<evidence type="ECO:0000256" key="1">
    <source>
        <dbReference type="SAM" id="MobiDB-lite"/>
    </source>
</evidence>
<evidence type="ECO:0008006" key="4">
    <source>
        <dbReference type="Google" id="ProtNLM"/>
    </source>
</evidence>
<gene>
    <name evidence="2" type="ORF">PHMEG_00015820</name>
</gene>
<proteinExistence type="predicted"/>
<organism evidence="2 3">
    <name type="scientific">Phytophthora megakarya</name>
    <dbReference type="NCBI Taxonomy" id="4795"/>
    <lineage>
        <taxon>Eukaryota</taxon>
        <taxon>Sar</taxon>
        <taxon>Stramenopiles</taxon>
        <taxon>Oomycota</taxon>
        <taxon>Peronosporomycetes</taxon>
        <taxon>Peronosporales</taxon>
        <taxon>Peronosporaceae</taxon>
        <taxon>Phytophthora</taxon>
    </lineage>
</organism>
<accession>A0A225W1E2</accession>
<evidence type="ECO:0000313" key="2">
    <source>
        <dbReference type="EMBL" id="OWZ11194.1"/>
    </source>
</evidence>
<protein>
    <recommendedName>
        <fullName evidence="4">MULE transposase domain-containing protein</fullName>
    </recommendedName>
</protein>
<comment type="caution">
    <text evidence="2">The sequence shown here is derived from an EMBL/GenBank/DDBJ whole genome shotgun (WGS) entry which is preliminary data.</text>
</comment>